<sequence length="374" mass="38990">MKKSKIISLLAVSALSVTFLTACGGSDDKKAEDKTTDSAKTAEAFTGATQGTDSFDTLSKGFAANGAWLNAATKDIDASDKVLTVEGLFAGDGQVNRELALYKSGADHKPEKTYTLTVKKLVVKSPGFAIAQGTVKGDVYVNATGFKFEGTGKIDGNLIFASEDLKTAYEALDAADKGSVTGEVKVEASDVTAVKPGAITVATKGGAISYDKVSDVKTGATHGTEKFTDLADTMGKDGAWLGAATADIDAADKTLTIDGTFLGSKGEIARKVGLYTQNDKHQVTKTFTVTVKKVVVNSPFTVISNGGIKGDVYVTKSAIGFAAQNGKDVDGKQVTAKIDGNLYFATQDQLDAYNKLDTTAKYDVTGKTEVKAAE</sequence>
<evidence type="ECO:0000313" key="2">
    <source>
        <dbReference type="EMBL" id="QIW53369.1"/>
    </source>
</evidence>
<protein>
    <recommendedName>
        <fullName evidence="4">Lipoprotein</fullName>
    </recommendedName>
</protein>
<organism evidence="2 3">
    <name type="scientific">Pseudolactococcus raffinolactis</name>
    <dbReference type="NCBI Taxonomy" id="1366"/>
    <lineage>
        <taxon>Bacteria</taxon>
        <taxon>Bacillati</taxon>
        <taxon>Bacillota</taxon>
        <taxon>Bacilli</taxon>
        <taxon>Lactobacillales</taxon>
        <taxon>Streptococcaceae</taxon>
        <taxon>Pseudolactococcus</taxon>
    </lineage>
</organism>
<name>A0A6H0UDK1_9LACT</name>
<keyword evidence="1" id="KW-0732">Signal</keyword>
<proteinExistence type="predicted"/>
<evidence type="ECO:0008006" key="4">
    <source>
        <dbReference type="Google" id="ProtNLM"/>
    </source>
</evidence>
<gene>
    <name evidence="2" type="ORF">GU336_03910</name>
</gene>
<evidence type="ECO:0000256" key="1">
    <source>
        <dbReference type="SAM" id="SignalP"/>
    </source>
</evidence>
<reference evidence="2 3" key="1">
    <citation type="submission" date="2019-12" db="EMBL/GenBank/DDBJ databases">
        <title>Whole genome sequences of Lactococcus raffinolactis strains isolated from sewage.</title>
        <authorList>
            <person name="Ybazeta G."/>
            <person name="Ross M."/>
            <person name="Brabant-Kirwan D."/>
            <person name="Saleh M."/>
            <person name="Dillon J.A."/>
            <person name="Splinter K."/>
            <person name="Nokhbeh R."/>
        </authorList>
    </citation>
    <scope>NUCLEOTIDE SEQUENCE [LARGE SCALE GENOMIC DNA]</scope>
    <source>
        <strain evidence="2 3">Lr_19_5</strain>
    </source>
</reference>
<feature type="chain" id="PRO_5039180838" description="Lipoprotein" evidence="1">
    <location>
        <begin position="23"/>
        <end position="374"/>
    </location>
</feature>
<evidence type="ECO:0000313" key="3">
    <source>
        <dbReference type="Proteomes" id="UP000501945"/>
    </source>
</evidence>
<dbReference type="RefSeq" id="WP_167838523.1">
    <property type="nucleotide sequence ID" value="NZ_CP047616.1"/>
</dbReference>
<accession>A0A6H0UDK1</accession>
<dbReference type="EMBL" id="CP047616">
    <property type="protein sequence ID" value="QIW53369.1"/>
    <property type="molecule type" value="Genomic_DNA"/>
</dbReference>
<dbReference type="PROSITE" id="PS51257">
    <property type="entry name" value="PROKAR_LIPOPROTEIN"/>
    <property type="match status" value="1"/>
</dbReference>
<dbReference type="AlphaFoldDB" id="A0A6H0UDK1"/>
<dbReference type="Proteomes" id="UP000501945">
    <property type="component" value="Chromosome"/>
</dbReference>
<feature type="signal peptide" evidence="1">
    <location>
        <begin position="1"/>
        <end position="22"/>
    </location>
</feature>